<gene>
    <name evidence="2" type="ORF">EJ02DRAFT_187478</name>
</gene>
<dbReference type="AlphaFoldDB" id="A0A6A5SQ48"/>
<evidence type="ECO:0000313" key="2">
    <source>
        <dbReference type="EMBL" id="KAF1941872.1"/>
    </source>
</evidence>
<keyword evidence="3" id="KW-1185">Reference proteome</keyword>
<organism evidence="2 3">
    <name type="scientific">Clathrospora elynae</name>
    <dbReference type="NCBI Taxonomy" id="706981"/>
    <lineage>
        <taxon>Eukaryota</taxon>
        <taxon>Fungi</taxon>
        <taxon>Dikarya</taxon>
        <taxon>Ascomycota</taxon>
        <taxon>Pezizomycotina</taxon>
        <taxon>Dothideomycetes</taxon>
        <taxon>Pleosporomycetidae</taxon>
        <taxon>Pleosporales</taxon>
        <taxon>Diademaceae</taxon>
        <taxon>Clathrospora</taxon>
    </lineage>
</organism>
<dbReference type="EMBL" id="ML976041">
    <property type="protein sequence ID" value="KAF1941872.1"/>
    <property type="molecule type" value="Genomic_DNA"/>
</dbReference>
<name>A0A6A5SQ48_9PLEO</name>
<accession>A0A6A5SQ48</accession>
<sequence>MPDMGPIREFSKAERLRWCFAASDEECRLELRQKKGKAHVEGGKARPAHTRYSFQRPLQHHRQPVFRRGTRRRRYLCDPEYSHRNQISPGLWFPPEARRQTGVVRSQRNASSLGPHQEAVASHRPPPSTNPRSAAPFPFTHPAPRLPNCPPSNARRHCLCHCLCRILRCALPPRLTTSAATPAVAYWTGSPKRAARVPKSPSVPAIIGFRARFPDQNPQITAAALAARPSFLHHPLFRRPRRWPHIRPSPLPQPPVANLSVAHRTSYLAPSTSHFHAAQPVPGQLHRPSATGACRPAAHLP</sequence>
<evidence type="ECO:0000256" key="1">
    <source>
        <dbReference type="SAM" id="MobiDB-lite"/>
    </source>
</evidence>
<feature type="region of interest" description="Disordered" evidence="1">
    <location>
        <begin position="99"/>
        <end position="139"/>
    </location>
</feature>
<feature type="compositionally biased region" description="Polar residues" evidence="1">
    <location>
        <begin position="103"/>
        <end position="114"/>
    </location>
</feature>
<dbReference type="Proteomes" id="UP000800038">
    <property type="component" value="Unassembled WGS sequence"/>
</dbReference>
<reference evidence="2" key="1">
    <citation type="journal article" date="2020" name="Stud. Mycol.">
        <title>101 Dothideomycetes genomes: a test case for predicting lifestyles and emergence of pathogens.</title>
        <authorList>
            <person name="Haridas S."/>
            <person name="Albert R."/>
            <person name="Binder M."/>
            <person name="Bloem J."/>
            <person name="Labutti K."/>
            <person name="Salamov A."/>
            <person name="Andreopoulos B."/>
            <person name="Baker S."/>
            <person name="Barry K."/>
            <person name="Bills G."/>
            <person name="Bluhm B."/>
            <person name="Cannon C."/>
            <person name="Castanera R."/>
            <person name="Culley D."/>
            <person name="Daum C."/>
            <person name="Ezra D."/>
            <person name="Gonzalez J."/>
            <person name="Henrissat B."/>
            <person name="Kuo A."/>
            <person name="Liang C."/>
            <person name="Lipzen A."/>
            <person name="Lutzoni F."/>
            <person name="Magnuson J."/>
            <person name="Mondo S."/>
            <person name="Nolan M."/>
            <person name="Ohm R."/>
            <person name="Pangilinan J."/>
            <person name="Park H.-J."/>
            <person name="Ramirez L."/>
            <person name="Alfaro M."/>
            <person name="Sun H."/>
            <person name="Tritt A."/>
            <person name="Yoshinaga Y."/>
            <person name="Zwiers L.-H."/>
            <person name="Turgeon B."/>
            <person name="Goodwin S."/>
            <person name="Spatafora J."/>
            <person name="Crous P."/>
            <person name="Grigoriev I."/>
        </authorList>
    </citation>
    <scope>NUCLEOTIDE SEQUENCE</scope>
    <source>
        <strain evidence="2">CBS 161.51</strain>
    </source>
</reference>
<feature type="region of interest" description="Disordered" evidence="1">
    <location>
        <begin position="279"/>
        <end position="301"/>
    </location>
</feature>
<evidence type="ECO:0000313" key="3">
    <source>
        <dbReference type="Proteomes" id="UP000800038"/>
    </source>
</evidence>
<proteinExistence type="predicted"/>
<protein>
    <submittedName>
        <fullName evidence="2">Uncharacterized protein</fullName>
    </submittedName>
</protein>